<evidence type="ECO:0000313" key="2">
    <source>
        <dbReference type="Proteomes" id="UP000023152"/>
    </source>
</evidence>
<feature type="non-terminal residue" evidence="1">
    <location>
        <position position="1"/>
    </location>
</feature>
<dbReference type="OrthoDB" id="10682436at2759"/>
<reference evidence="1 2" key="1">
    <citation type="journal article" date="2013" name="Curr. Biol.">
        <title>The Genome of the Foraminiferan Reticulomyxa filosa.</title>
        <authorList>
            <person name="Glockner G."/>
            <person name="Hulsmann N."/>
            <person name="Schleicher M."/>
            <person name="Noegel A.A."/>
            <person name="Eichinger L."/>
            <person name="Gallinger C."/>
            <person name="Pawlowski J."/>
            <person name="Sierra R."/>
            <person name="Euteneuer U."/>
            <person name="Pillet L."/>
            <person name="Moustafa A."/>
            <person name="Platzer M."/>
            <person name="Groth M."/>
            <person name="Szafranski K."/>
            <person name="Schliwa M."/>
        </authorList>
    </citation>
    <scope>NUCLEOTIDE SEQUENCE [LARGE SCALE GENOMIC DNA]</scope>
</reference>
<sequence length="155" mass="17709">AFNYYRDSQFPTTAQVVDMVRCTLTFSSIEDYWKGVETLSKTDDLETDHANANANANASTASKLPLMRCLNQFAEMKKGKHYREVSKTKLHIPAAYVDMKWNVIISLEQKDKEAIGIVGEIVVVLKPMFEYQKRSTELVQVLKLKEKIGKSYKLP</sequence>
<gene>
    <name evidence="1" type="ORF">RFI_37810</name>
</gene>
<dbReference type="Proteomes" id="UP000023152">
    <property type="component" value="Unassembled WGS sequence"/>
</dbReference>
<protein>
    <submittedName>
        <fullName evidence="1">Uncharacterized protein</fullName>
    </submittedName>
</protein>
<proteinExistence type="predicted"/>
<evidence type="ECO:0000313" key="1">
    <source>
        <dbReference type="EMBL" id="ETN99660.1"/>
    </source>
</evidence>
<dbReference type="EMBL" id="ASPP01043315">
    <property type="protein sequence ID" value="ETN99660.1"/>
    <property type="molecule type" value="Genomic_DNA"/>
</dbReference>
<accession>X6LE48</accession>
<organism evidence="1 2">
    <name type="scientific">Reticulomyxa filosa</name>
    <dbReference type="NCBI Taxonomy" id="46433"/>
    <lineage>
        <taxon>Eukaryota</taxon>
        <taxon>Sar</taxon>
        <taxon>Rhizaria</taxon>
        <taxon>Retaria</taxon>
        <taxon>Foraminifera</taxon>
        <taxon>Monothalamids</taxon>
        <taxon>Reticulomyxidae</taxon>
        <taxon>Reticulomyxa</taxon>
    </lineage>
</organism>
<dbReference type="AlphaFoldDB" id="X6LE48"/>
<name>X6LE48_RETFI</name>
<comment type="caution">
    <text evidence="1">The sequence shown here is derived from an EMBL/GenBank/DDBJ whole genome shotgun (WGS) entry which is preliminary data.</text>
</comment>
<keyword evidence="2" id="KW-1185">Reference proteome</keyword>